<evidence type="ECO:0000256" key="2">
    <source>
        <dbReference type="SAM" id="Phobius"/>
    </source>
</evidence>
<reference evidence="3" key="1">
    <citation type="submission" date="2019-08" db="EMBL/GenBank/DDBJ databases">
        <title>The improved chromosome-level genome for the pearl oyster Pinctada fucata martensii using PacBio sequencing and Hi-C.</title>
        <authorList>
            <person name="Zheng Z."/>
        </authorList>
    </citation>
    <scope>NUCLEOTIDE SEQUENCE</scope>
    <source>
        <strain evidence="3">ZZ-2019</strain>
        <tissue evidence="3">Adductor muscle</tissue>
    </source>
</reference>
<feature type="transmembrane region" description="Helical" evidence="2">
    <location>
        <begin position="89"/>
        <end position="111"/>
    </location>
</feature>
<dbReference type="Proteomes" id="UP001186944">
    <property type="component" value="Unassembled WGS sequence"/>
</dbReference>
<keyword evidence="2" id="KW-1133">Transmembrane helix</keyword>
<feature type="transmembrane region" description="Helical" evidence="2">
    <location>
        <begin position="153"/>
        <end position="178"/>
    </location>
</feature>
<comment type="caution">
    <text evidence="3">The sequence shown here is derived from an EMBL/GenBank/DDBJ whole genome shotgun (WGS) entry which is preliminary data.</text>
</comment>
<dbReference type="EMBL" id="VSWD01000006">
    <property type="protein sequence ID" value="KAK3099661.1"/>
    <property type="molecule type" value="Genomic_DNA"/>
</dbReference>
<feature type="compositionally biased region" description="Polar residues" evidence="1">
    <location>
        <begin position="1"/>
        <end position="28"/>
    </location>
</feature>
<dbReference type="AlphaFoldDB" id="A0AA88YCZ9"/>
<feature type="region of interest" description="Disordered" evidence="1">
    <location>
        <begin position="1"/>
        <end position="36"/>
    </location>
</feature>
<keyword evidence="4" id="KW-1185">Reference proteome</keyword>
<accession>A0AA88YCZ9</accession>
<sequence>MQQQSNRSENAENTYKARNTKGARNTNKTSKHQTQKITHKVYPNKFTGTFALTLRLVDLTAIATDFEISQGFKTLWRSHFWQSFLASDVVLTFNHIVTIIFSLYMILQLTARHFVMYMQTHKIYIIWFCIYIFVELSFSLFEYSFYAMNTFRLSFVVFTWLFWVFRTLCNVVFVAVLIARRQEMKEQMDYELMFAGEKRRGL</sequence>
<protein>
    <submittedName>
        <fullName evidence="3">Uncharacterized protein</fullName>
    </submittedName>
</protein>
<evidence type="ECO:0000313" key="4">
    <source>
        <dbReference type="Proteomes" id="UP001186944"/>
    </source>
</evidence>
<keyword evidence="2" id="KW-0812">Transmembrane</keyword>
<organism evidence="3 4">
    <name type="scientific">Pinctada imbricata</name>
    <name type="common">Atlantic pearl-oyster</name>
    <name type="synonym">Pinctada martensii</name>
    <dbReference type="NCBI Taxonomy" id="66713"/>
    <lineage>
        <taxon>Eukaryota</taxon>
        <taxon>Metazoa</taxon>
        <taxon>Spiralia</taxon>
        <taxon>Lophotrochozoa</taxon>
        <taxon>Mollusca</taxon>
        <taxon>Bivalvia</taxon>
        <taxon>Autobranchia</taxon>
        <taxon>Pteriomorphia</taxon>
        <taxon>Pterioida</taxon>
        <taxon>Pterioidea</taxon>
        <taxon>Pteriidae</taxon>
        <taxon>Pinctada</taxon>
    </lineage>
</organism>
<proteinExistence type="predicted"/>
<keyword evidence="2" id="KW-0472">Membrane</keyword>
<evidence type="ECO:0000256" key="1">
    <source>
        <dbReference type="SAM" id="MobiDB-lite"/>
    </source>
</evidence>
<name>A0AA88YCZ9_PINIB</name>
<feature type="transmembrane region" description="Helical" evidence="2">
    <location>
        <begin position="123"/>
        <end position="141"/>
    </location>
</feature>
<gene>
    <name evidence="3" type="ORF">FSP39_007656</name>
</gene>
<evidence type="ECO:0000313" key="3">
    <source>
        <dbReference type="EMBL" id="KAK3099661.1"/>
    </source>
</evidence>